<comment type="similarity">
    <text evidence="1 6">Belongs to the small GTPase superfamily. Arf family.</text>
</comment>
<dbReference type="PROSITE" id="PS51417">
    <property type="entry name" value="ARF"/>
    <property type="match status" value="1"/>
</dbReference>
<evidence type="ECO:0000256" key="5">
    <source>
        <dbReference type="PIRSR" id="PIRSR606689-2"/>
    </source>
</evidence>
<evidence type="ECO:0000256" key="4">
    <source>
        <dbReference type="PIRSR" id="PIRSR606689-1"/>
    </source>
</evidence>
<dbReference type="SMART" id="SM00177">
    <property type="entry name" value="ARF"/>
    <property type="match status" value="1"/>
</dbReference>
<dbReference type="InterPro" id="IPR024156">
    <property type="entry name" value="Small_GTPase_ARF"/>
</dbReference>
<dbReference type="OrthoDB" id="2011769at2759"/>
<feature type="binding site" evidence="5">
    <location>
        <position position="48"/>
    </location>
    <ligand>
        <name>Mg(2+)</name>
        <dbReference type="ChEBI" id="CHEBI:18420"/>
    </ligand>
</feature>
<feature type="binding site" evidence="4">
    <location>
        <position position="70"/>
    </location>
    <ligand>
        <name>GTP</name>
        <dbReference type="ChEBI" id="CHEBI:37565"/>
    </ligand>
</feature>
<dbReference type="EMBL" id="KI546085">
    <property type="protein sequence ID" value="EST45972.1"/>
    <property type="molecule type" value="Genomic_DNA"/>
</dbReference>
<dbReference type="InterPro" id="IPR005225">
    <property type="entry name" value="Small_GTP-bd"/>
</dbReference>
<dbReference type="GO" id="GO:0046872">
    <property type="term" value="F:metal ion binding"/>
    <property type="evidence" value="ECO:0007669"/>
    <property type="project" value="UniProtKB-KW"/>
</dbReference>
<evidence type="ECO:0000313" key="9">
    <source>
        <dbReference type="Proteomes" id="UP000018208"/>
    </source>
</evidence>
<feature type="binding site" evidence="5">
    <location>
        <position position="31"/>
    </location>
    <ligand>
        <name>Mg(2+)</name>
        <dbReference type="ChEBI" id="CHEBI:18420"/>
    </ligand>
</feature>
<dbReference type="NCBIfam" id="TIGR00231">
    <property type="entry name" value="small_GTP"/>
    <property type="match status" value="1"/>
</dbReference>
<evidence type="ECO:0000256" key="1">
    <source>
        <dbReference type="ARBA" id="ARBA00010290"/>
    </source>
</evidence>
<evidence type="ECO:0000256" key="3">
    <source>
        <dbReference type="ARBA" id="ARBA00023134"/>
    </source>
</evidence>
<dbReference type="PANTHER" id="PTHR11711">
    <property type="entry name" value="ADP RIBOSYLATION FACTOR-RELATED"/>
    <property type="match status" value="1"/>
</dbReference>
<dbReference type="SMART" id="SM00178">
    <property type="entry name" value="SAR"/>
    <property type="match status" value="1"/>
</dbReference>
<dbReference type="AlphaFoldDB" id="V6LMR1"/>
<dbReference type="FunFam" id="3.40.50.300:FF:000412">
    <property type="entry name" value="ADP-ribosylation factor 1"/>
    <property type="match status" value="1"/>
</dbReference>
<sequence>MGIFFSRVIDSLFGKRQARIVMVGLDAAGKTTVLHKLAYNETVETVPTIGFTLQQVTQGKLSFDVWDIGGQTELRHLWQHYYQGSDALIFVVDSTDPRKEEAQQALQNALESQDLNGIPVLILANKQDMPGAMKGEEVADFLKLVTLENRKWYVQECSAVSGKGLFDGLKWLSDSVQEYWKNNKK</sequence>
<dbReference type="GO" id="GO:0030010">
    <property type="term" value="P:establishment of cell polarity"/>
    <property type="evidence" value="ECO:0007669"/>
    <property type="project" value="UniProtKB-ARBA"/>
</dbReference>
<organism evidence="7">
    <name type="scientific">Spironucleus salmonicida</name>
    <dbReference type="NCBI Taxonomy" id="348837"/>
    <lineage>
        <taxon>Eukaryota</taxon>
        <taxon>Metamonada</taxon>
        <taxon>Diplomonadida</taxon>
        <taxon>Hexamitidae</taxon>
        <taxon>Hexamitinae</taxon>
        <taxon>Spironucleus</taxon>
    </lineage>
</organism>
<protein>
    <submittedName>
        <fullName evidence="7">ADP-ribosylation factor</fullName>
    </submittedName>
</protein>
<keyword evidence="5" id="KW-0460">Magnesium</keyword>
<feature type="binding site" evidence="4">
    <location>
        <begin position="125"/>
        <end position="128"/>
    </location>
    <ligand>
        <name>GTP</name>
        <dbReference type="ChEBI" id="CHEBI:37565"/>
    </ligand>
</feature>
<dbReference type="PRINTS" id="PR00328">
    <property type="entry name" value="SAR1GTPBP"/>
</dbReference>
<dbReference type="GO" id="GO:0005525">
    <property type="term" value="F:GTP binding"/>
    <property type="evidence" value="ECO:0007669"/>
    <property type="project" value="UniProtKB-KW"/>
</dbReference>
<feature type="binding site" evidence="4">
    <location>
        <begin position="24"/>
        <end position="31"/>
    </location>
    <ligand>
        <name>GTP</name>
        <dbReference type="ChEBI" id="CHEBI:37565"/>
    </ligand>
</feature>
<evidence type="ECO:0000313" key="7">
    <source>
        <dbReference type="EMBL" id="EST45972.1"/>
    </source>
</evidence>
<dbReference type="VEuPathDB" id="GiardiaDB:SS50377_24483"/>
<dbReference type="SMART" id="SM00175">
    <property type="entry name" value="RAB"/>
    <property type="match status" value="1"/>
</dbReference>
<reference evidence="7 8" key="1">
    <citation type="journal article" date="2014" name="PLoS Genet.">
        <title>The Genome of Spironucleus salmonicida Highlights a Fish Pathogen Adapted to Fluctuating Environments.</title>
        <authorList>
            <person name="Xu F."/>
            <person name="Jerlstrom-Hultqvist J."/>
            <person name="Einarsson E."/>
            <person name="Astvaldsson A."/>
            <person name="Svard S.G."/>
            <person name="Andersson J.O."/>
        </authorList>
    </citation>
    <scope>NUCLEOTIDE SEQUENCE</scope>
    <source>
        <strain evidence="8">ATCC 50377</strain>
    </source>
</reference>
<evidence type="ECO:0000313" key="8">
    <source>
        <dbReference type="EMBL" id="KAH0574525.1"/>
    </source>
</evidence>
<dbReference type="Proteomes" id="UP000018208">
    <property type="component" value="Unassembled WGS sequence"/>
</dbReference>
<evidence type="ECO:0000256" key="6">
    <source>
        <dbReference type="RuleBase" id="RU003925"/>
    </source>
</evidence>
<dbReference type="Gene3D" id="3.40.50.300">
    <property type="entry name" value="P-loop containing nucleotide triphosphate hydrolases"/>
    <property type="match status" value="1"/>
</dbReference>
<dbReference type="InterPro" id="IPR006689">
    <property type="entry name" value="Small_GTPase_ARF/SAR"/>
</dbReference>
<dbReference type="Pfam" id="PF00025">
    <property type="entry name" value="Arf"/>
    <property type="match status" value="1"/>
</dbReference>
<dbReference type="CDD" id="cd00878">
    <property type="entry name" value="Arf_Arl"/>
    <property type="match status" value="1"/>
</dbReference>
<proteinExistence type="inferred from homology"/>
<gene>
    <name evidence="7" type="ORF">SS50377_13951</name>
    <name evidence="8" type="ORF">SS50377_24483</name>
</gene>
<evidence type="ECO:0000256" key="2">
    <source>
        <dbReference type="ARBA" id="ARBA00022741"/>
    </source>
</evidence>
<keyword evidence="3 4" id="KW-0342">GTP-binding</keyword>
<accession>V6LMR1</accession>
<keyword evidence="5" id="KW-0479">Metal-binding</keyword>
<dbReference type="GO" id="GO:0003924">
    <property type="term" value="F:GTPase activity"/>
    <property type="evidence" value="ECO:0007669"/>
    <property type="project" value="InterPro"/>
</dbReference>
<reference evidence="8" key="2">
    <citation type="submission" date="2020-12" db="EMBL/GenBank/DDBJ databases">
        <title>New Spironucleus salmonicida genome in near-complete chromosomes.</title>
        <authorList>
            <person name="Xu F."/>
            <person name="Kurt Z."/>
            <person name="Jimenez-Gonzalez A."/>
            <person name="Astvaldsson A."/>
            <person name="Andersson J.O."/>
            <person name="Svard S.G."/>
        </authorList>
    </citation>
    <scope>NUCLEOTIDE SEQUENCE</scope>
    <source>
        <strain evidence="8">ATCC 50377</strain>
    </source>
</reference>
<dbReference type="InterPro" id="IPR027417">
    <property type="entry name" value="P-loop_NTPase"/>
</dbReference>
<dbReference type="EMBL" id="AUWU02000004">
    <property type="protein sequence ID" value="KAH0574525.1"/>
    <property type="molecule type" value="Genomic_DNA"/>
</dbReference>
<keyword evidence="9" id="KW-1185">Reference proteome</keyword>
<dbReference type="SUPFAM" id="SSF52540">
    <property type="entry name" value="P-loop containing nucleoside triphosphate hydrolases"/>
    <property type="match status" value="1"/>
</dbReference>
<keyword evidence="2 4" id="KW-0547">Nucleotide-binding</keyword>
<name>V6LMR1_9EUKA</name>